<evidence type="ECO:0000256" key="4">
    <source>
        <dbReference type="PROSITE-ProRule" id="PRU00433"/>
    </source>
</evidence>
<feature type="chain" id="PRO_5036722766" evidence="5">
    <location>
        <begin position="21"/>
        <end position="1138"/>
    </location>
</feature>
<dbReference type="Pfam" id="PF23500">
    <property type="entry name" value="DUF7133"/>
    <property type="match status" value="1"/>
</dbReference>
<dbReference type="InterPro" id="IPR013427">
    <property type="entry name" value="Haem-bd_dom_put"/>
</dbReference>
<dbReference type="SUPFAM" id="SSF50952">
    <property type="entry name" value="Soluble quinoprotein glucose dehydrogenase"/>
    <property type="match status" value="1"/>
</dbReference>
<dbReference type="GO" id="GO:0046872">
    <property type="term" value="F:metal ion binding"/>
    <property type="evidence" value="ECO:0007669"/>
    <property type="project" value="UniProtKB-KW"/>
</dbReference>
<dbReference type="InterPro" id="IPR016024">
    <property type="entry name" value="ARM-type_fold"/>
</dbReference>
<dbReference type="InterPro" id="IPR055557">
    <property type="entry name" value="DUF7133"/>
</dbReference>
<dbReference type="GO" id="GO:0009055">
    <property type="term" value="F:electron transfer activity"/>
    <property type="evidence" value="ECO:0007669"/>
    <property type="project" value="InterPro"/>
</dbReference>
<dbReference type="Gene3D" id="1.25.10.10">
    <property type="entry name" value="Leucine-rich Repeat Variant"/>
    <property type="match status" value="1"/>
</dbReference>
<dbReference type="EMBL" id="JAENIO010000012">
    <property type="protein sequence ID" value="MBK1833705.1"/>
    <property type="molecule type" value="Genomic_DNA"/>
</dbReference>
<evidence type="ECO:0000256" key="1">
    <source>
        <dbReference type="ARBA" id="ARBA00022617"/>
    </source>
</evidence>
<name>A0A934VM93_9BACT</name>
<dbReference type="InterPro" id="IPR011042">
    <property type="entry name" value="6-blade_b-propeller_TolB-like"/>
</dbReference>
<comment type="caution">
    <text evidence="7">The sequence shown here is derived from an EMBL/GenBank/DDBJ whole genome shotgun (WGS) entry which is preliminary data.</text>
</comment>
<dbReference type="PROSITE" id="PS51007">
    <property type="entry name" value="CYTC"/>
    <property type="match status" value="1"/>
</dbReference>
<accession>A0A934VM93</accession>
<keyword evidence="1 4" id="KW-0349">Heme</keyword>
<dbReference type="NCBIfam" id="TIGR02603">
    <property type="entry name" value="CxxCH_TIGR02603"/>
    <property type="match status" value="1"/>
</dbReference>
<dbReference type="Gene3D" id="1.10.760.10">
    <property type="entry name" value="Cytochrome c-like domain"/>
    <property type="match status" value="1"/>
</dbReference>
<evidence type="ECO:0000313" key="8">
    <source>
        <dbReference type="Proteomes" id="UP000604083"/>
    </source>
</evidence>
<reference evidence="7" key="1">
    <citation type="submission" date="2021-01" db="EMBL/GenBank/DDBJ databases">
        <title>Modified the classification status of verrucomicrobia.</title>
        <authorList>
            <person name="Feng X."/>
        </authorList>
    </citation>
    <scope>NUCLEOTIDE SEQUENCE</scope>
    <source>
        <strain evidence="7">KCTC 12986</strain>
    </source>
</reference>
<keyword evidence="3 4" id="KW-0408">Iron</keyword>
<dbReference type="AlphaFoldDB" id="A0A934VM93"/>
<sequence length="1138" mass="124032">MTSLSCSLSLSTTLCTTLLAADLGHVPAEENASIQVPRGLTLKLFADESQVTNPTTLCLDDENRVYVGESHRWRIQVQDIRDGGKFLKERVEDDIRCWTTDDRMAYHKKWSSPQFLEWKDFTREAEKIRLLTDHDGDGRADESGYFRDDFNDPLSGTAGGLMERDGTVYFANIPGIYALRDLDGDGQAEEVKTLVDGFGCRVSFSGHDLNGFAFGPDGKLYWTIGDRGYHVEQEGRVFAGGDTGAVFRAFPDGSHFEVVHKRLRNPKEIVFDAFGNLFTADNDYDQGDSERIVYVVPHGDSGWHMGHQTQTSFGTAVFKHRKPQSNDLAQREDPWMAEGLWKPRHEGQPAYLLPPVALTVNGPGGLAYNPGGVALPKQFDRSFFLTSYVGSTANCKVETFRLNAAGGGFALESSEPFVKSLAATDLDWGTDGRLYLCDYIGGWGQPEKGRIWTLADEDVRQSSHVQETARLLQGDFSALSPARLLELLAFDDQRVRQRAQFALAQLPAAEARKRFAQGIQAEEPFFRRLHSLWGLGQLAFAEPEALADLAGLLHDEEEEMRANAARALGWHPRGMAPHRVRLQQLLQADSPRVASLAAFALANEGHPSSLAPALALLRKNADQDLYLRHGGIVILAESATPDQLAKLANDESRSVRLAAVVALRRQGAGEIAHFFEDSDQAVRQEAIRGAYDEHIVAALPALADRVGEVVGRVGSGDHFYPLTAKRAIYAAWRTGRAQDVAALARIAADWGLDARPRRDALVALLDWNEPPVADPVTGTAVPLGEQREPLTAEQLAFLPDYLARAAKDPAGEEMLPLALLLAEETGRIIAGEVLQNILQKADYGLRARLTAGRLLVAQSEEEAQIQNTLAALLASPHSELRSFARESLLKTDRETALGLLAEALTNESSTVPEQQMTLRILGEEKGAAAAQALTQTIARLQAGTLPKALVLDVLQAAEKSSEPTVAQALAAYRASLPTDDPWAEWFAACEEGGDRQRGEEIYLNHGAAQCARCHVMDGIGGQVGPELSTIGKSRDRAYLLRSLLTPGSEVAEGFGVVTVTLQDGSTVSGIKLAGNEDGAVVIQVGEEKKVIPREKVAGETEPVSAMPPMGGLLDQGQIRDVVAYLASRQEDQADEKNK</sequence>
<dbReference type="InterPro" id="IPR011989">
    <property type="entry name" value="ARM-like"/>
</dbReference>
<feature type="domain" description="Cytochrome c" evidence="6">
    <location>
        <begin position="993"/>
        <end position="1129"/>
    </location>
</feature>
<organism evidence="7 8">
    <name type="scientific">Roseibacillus ishigakijimensis</name>
    <dbReference type="NCBI Taxonomy" id="454146"/>
    <lineage>
        <taxon>Bacteria</taxon>
        <taxon>Pseudomonadati</taxon>
        <taxon>Verrucomicrobiota</taxon>
        <taxon>Verrucomicrobiia</taxon>
        <taxon>Verrucomicrobiales</taxon>
        <taxon>Verrucomicrobiaceae</taxon>
        <taxon>Roseibacillus</taxon>
    </lineage>
</organism>
<protein>
    <submittedName>
        <fullName evidence="7">C-type cytochrome</fullName>
    </submittedName>
</protein>
<dbReference type="PANTHER" id="PTHR33546">
    <property type="entry name" value="LARGE, MULTIFUNCTIONAL SECRETED PROTEIN-RELATED"/>
    <property type="match status" value="1"/>
</dbReference>
<dbReference type="SUPFAM" id="SSF46626">
    <property type="entry name" value="Cytochrome c"/>
    <property type="match status" value="1"/>
</dbReference>
<dbReference type="GO" id="GO:0020037">
    <property type="term" value="F:heme binding"/>
    <property type="evidence" value="ECO:0007669"/>
    <property type="project" value="InterPro"/>
</dbReference>
<evidence type="ECO:0000256" key="3">
    <source>
        <dbReference type="ARBA" id="ARBA00023004"/>
    </source>
</evidence>
<keyword evidence="5" id="KW-0732">Signal</keyword>
<feature type="signal peptide" evidence="5">
    <location>
        <begin position="1"/>
        <end position="20"/>
    </location>
</feature>
<gene>
    <name evidence="7" type="ORF">JIN78_06485</name>
</gene>
<dbReference type="RefSeq" id="WP_200391140.1">
    <property type="nucleotide sequence ID" value="NZ_JAENIO010000012.1"/>
</dbReference>
<dbReference type="Gene3D" id="2.120.10.30">
    <property type="entry name" value="TolB, C-terminal domain"/>
    <property type="match status" value="1"/>
</dbReference>
<evidence type="ECO:0000256" key="2">
    <source>
        <dbReference type="ARBA" id="ARBA00022723"/>
    </source>
</evidence>
<dbReference type="SUPFAM" id="SSF48371">
    <property type="entry name" value="ARM repeat"/>
    <property type="match status" value="1"/>
</dbReference>
<dbReference type="InterPro" id="IPR011041">
    <property type="entry name" value="Quinoprot_gluc/sorb_DH_b-prop"/>
</dbReference>
<keyword evidence="2 4" id="KW-0479">Metal-binding</keyword>
<evidence type="ECO:0000313" key="7">
    <source>
        <dbReference type="EMBL" id="MBK1833705.1"/>
    </source>
</evidence>
<dbReference type="InterPro" id="IPR036909">
    <property type="entry name" value="Cyt_c-like_dom_sf"/>
</dbReference>
<evidence type="ECO:0000259" key="6">
    <source>
        <dbReference type="PROSITE" id="PS51007"/>
    </source>
</evidence>
<dbReference type="InterPro" id="IPR009056">
    <property type="entry name" value="Cyt_c-like_dom"/>
</dbReference>
<keyword evidence="8" id="KW-1185">Reference proteome</keyword>
<dbReference type="PANTHER" id="PTHR33546:SF1">
    <property type="entry name" value="LARGE, MULTIFUNCTIONAL SECRETED PROTEIN"/>
    <property type="match status" value="1"/>
</dbReference>
<proteinExistence type="predicted"/>
<dbReference type="Pfam" id="PF13646">
    <property type="entry name" value="HEAT_2"/>
    <property type="match status" value="1"/>
</dbReference>
<evidence type="ECO:0000256" key="5">
    <source>
        <dbReference type="SAM" id="SignalP"/>
    </source>
</evidence>
<dbReference type="Proteomes" id="UP000604083">
    <property type="component" value="Unassembled WGS sequence"/>
</dbReference>